<dbReference type="Proteomes" id="UP000448762">
    <property type="component" value="Unassembled WGS sequence"/>
</dbReference>
<feature type="compositionally biased region" description="Basic and acidic residues" evidence="1">
    <location>
        <begin position="210"/>
        <end position="225"/>
    </location>
</feature>
<accession>A0A7V7GPE6</accession>
<dbReference type="AlphaFoldDB" id="A0A7V7GPE6"/>
<dbReference type="EMBL" id="QOVC01000007">
    <property type="protein sequence ID" value="KAA0690053.1"/>
    <property type="molecule type" value="Genomic_DNA"/>
</dbReference>
<feature type="region of interest" description="Disordered" evidence="1">
    <location>
        <begin position="93"/>
        <end position="127"/>
    </location>
</feature>
<dbReference type="RefSeq" id="WP_149558246.1">
    <property type="nucleotide sequence ID" value="NZ_JADBBV010000005.1"/>
</dbReference>
<feature type="compositionally biased region" description="Basic and acidic residues" evidence="1">
    <location>
        <begin position="178"/>
        <end position="187"/>
    </location>
</feature>
<protein>
    <submittedName>
        <fullName evidence="2">Flagellar protein FliS</fullName>
    </submittedName>
</protein>
<organism evidence="2 3">
    <name type="scientific">Enterococcus faecium</name>
    <name type="common">Streptococcus faecium</name>
    <dbReference type="NCBI Taxonomy" id="1352"/>
    <lineage>
        <taxon>Bacteria</taxon>
        <taxon>Bacillati</taxon>
        <taxon>Bacillota</taxon>
        <taxon>Bacilli</taxon>
        <taxon>Lactobacillales</taxon>
        <taxon>Enterococcaceae</taxon>
        <taxon>Enterococcus</taxon>
    </lineage>
</organism>
<gene>
    <name evidence="2" type="ORF">DTX73_09980</name>
</gene>
<keyword evidence="2" id="KW-0282">Flagellum</keyword>
<feature type="region of interest" description="Disordered" evidence="1">
    <location>
        <begin position="158"/>
        <end position="232"/>
    </location>
</feature>
<evidence type="ECO:0000313" key="3">
    <source>
        <dbReference type="Proteomes" id="UP000448762"/>
    </source>
</evidence>
<sequence length="232" mass="26662">MDGNNAAKDKEVELTERGFLYLAKSTPRILLFAVKSLYRIGRGTINLVRKKSFRETIKSLPRVPIVMFKLLYNARTRSIDFVEKLRGKQKEVKQENKKNVAVQKESQTQNHDLKGKTVGLSEKAHQAARPTFKINAKRGMARPRKVKKNIQKVKTPEITVNRNFETRELGSASQKSGTKAERNERTRSNKATRSRKRQRSLREATAFATKEAKEWNKQVLNERKISAPSLSR</sequence>
<name>A0A7V7GPE6_ENTFC</name>
<keyword evidence="2" id="KW-0969">Cilium</keyword>
<comment type="caution">
    <text evidence="2">The sequence shown here is derived from an EMBL/GenBank/DDBJ whole genome shotgun (WGS) entry which is preliminary data.</text>
</comment>
<evidence type="ECO:0000256" key="1">
    <source>
        <dbReference type="SAM" id="MobiDB-lite"/>
    </source>
</evidence>
<reference evidence="2 3" key="1">
    <citation type="submission" date="2018-07" db="EMBL/GenBank/DDBJ databases">
        <title>High quality draft genome sequencing of Enterococcus faecium exhibiting probiotic potential isolated from mucus of freshwater fish.</title>
        <authorList>
            <person name="El-Jeni R."/>
            <person name="Ghedira K."/>
            <person name="Abdelhak S."/>
            <person name="El-Bour M."/>
            <person name="Bouhaouala-Zahar B."/>
        </authorList>
    </citation>
    <scope>NUCLEOTIDE SEQUENCE [LARGE SCALE GENOMIC DNA]</scope>
    <source>
        <strain evidence="2 3">R.A73</strain>
    </source>
</reference>
<keyword evidence="2" id="KW-0966">Cell projection</keyword>
<feature type="compositionally biased region" description="Basic residues" evidence="1">
    <location>
        <begin position="188"/>
        <end position="199"/>
    </location>
</feature>
<evidence type="ECO:0000313" key="2">
    <source>
        <dbReference type="EMBL" id="KAA0690053.1"/>
    </source>
</evidence>
<proteinExistence type="predicted"/>